<gene>
    <name evidence="1" type="ordered locus">MGAS9429_Spy1786</name>
</gene>
<dbReference type="PANTHER" id="PTHR37943:SF1">
    <property type="entry name" value="PROTEIN VES"/>
    <property type="match status" value="1"/>
</dbReference>
<protein>
    <submittedName>
        <fullName evidence="1">Hypothetical cytosolic protein</fullName>
    </submittedName>
</protein>
<name>Q1JJK0_STRPC</name>
<reference evidence="1 2" key="1">
    <citation type="journal article" date="2006" name="Proc. Natl. Acad. Sci. U.S.A.">
        <title>Molecular genetic anatomy of inter- and intraserotype variation in the human bacterial pathogen group A Streptococcus.</title>
        <authorList>
            <person name="Beres S.B."/>
            <person name="Richter E.W."/>
            <person name="Nagiec M.J."/>
            <person name="Sumby P."/>
            <person name="Porcella S.F."/>
            <person name="DeLeo F.R."/>
            <person name="Musser J.M."/>
        </authorList>
    </citation>
    <scope>NUCLEOTIDE SEQUENCE [LARGE SCALE GENOMIC DNA]</scope>
    <source>
        <strain evidence="1 2">MGAS9429</strain>
    </source>
</reference>
<dbReference type="AlphaFoldDB" id="Q1JJK0"/>
<dbReference type="Gene3D" id="2.60.120.10">
    <property type="entry name" value="Jelly Rolls"/>
    <property type="match status" value="1"/>
</dbReference>
<accession>Q1JJK0</accession>
<dbReference type="Proteomes" id="UP000002433">
    <property type="component" value="Chromosome"/>
</dbReference>
<sequence>METRREQMTTVMVKTPADYTQTDWSGGETNQLFLYPEDGDYKKREFSYRLSKSTVALRQTTFTLLDGYHRILMTLDKPITLSDLSHAKEISLTPFEPYAFEGDTRIVSRGICQDINLMYDDQYQGQLLPVWSDTLFETPKADCQLLYALSKLTYSVTNQANQELEANHLLVIEQEASLSDLKVCPNQTSPAQTPVAVWAGLWYKT</sequence>
<dbReference type="Pfam" id="PF05962">
    <property type="entry name" value="HutD"/>
    <property type="match status" value="1"/>
</dbReference>
<evidence type="ECO:0000313" key="2">
    <source>
        <dbReference type="Proteomes" id="UP000002433"/>
    </source>
</evidence>
<dbReference type="InterPro" id="IPR011051">
    <property type="entry name" value="RmlC_Cupin_sf"/>
</dbReference>
<dbReference type="SUPFAM" id="SSF51182">
    <property type="entry name" value="RmlC-like cupins"/>
    <property type="match status" value="1"/>
</dbReference>
<dbReference type="InterPro" id="IPR010282">
    <property type="entry name" value="Uncharacterised_HutD/Ves"/>
</dbReference>
<dbReference type="HOGENOM" id="CLU_090931_0_1_9"/>
<dbReference type="InterPro" id="IPR014710">
    <property type="entry name" value="RmlC-like_jellyroll"/>
</dbReference>
<dbReference type="KEGG" id="spk:MGAS9429_Spy1786"/>
<proteinExistence type="predicted"/>
<organism evidence="1 2">
    <name type="scientific">Streptococcus pyogenes serotype M12 (strain MGAS9429)</name>
    <dbReference type="NCBI Taxonomy" id="370551"/>
    <lineage>
        <taxon>Bacteria</taxon>
        <taxon>Bacillati</taxon>
        <taxon>Bacillota</taxon>
        <taxon>Bacilli</taxon>
        <taxon>Lactobacillales</taxon>
        <taxon>Streptococcaceae</taxon>
        <taxon>Streptococcus</taxon>
    </lineage>
</organism>
<dbReference type="PANTHER" id="PTHR37943">
    <property type="entry name" value="PROTEIN VES"/>
    <property type="match status" value="1"/>
</dbReference>
<dbReference type="EMBL" id="CP000259">
    <property type="protein sequence ID" value="ABF32973.1"/>
    <property type="molecule type" value="Genomic_DNA"/>
</dbReference>
<evidence type="ECO:0000313" key="1">
    <source>
        <dbReference type="EMBL" id="ABF32973.1"/>
    </source>
</evidence>